<dbReference type="PANTHER" id="PTHR37540">
    <property type="entry name" value="TRANSCRIPTION FACTOR (ACR-2), PUTATIVE-RELATED-RELATED"/>
    <property type="match status" value="1"/>
</dbReference>
<organism evidence="1 2">
    <name type="scientific">Hyaloscypha hepaticicola</name>
    <dbReference type="NCBI Taxonomy" id="2082293"/>
    <lineage>
        <taxon>Eukaryota</taxon>
        <taxon>Fungi</taxon>
        <taxon>Dikarya</taxon>
        <taxon>Ascomycota</taxon>
        <taxon>Pezizomycotina</taxon>
        <taxon>Leotiomycetes</taxon>
        <taxon>Helotiales</taxon>
        <taxon>Hyaloscyphaceae</taxon>
        <taxon>Hyaloscypha</taxon>
    </lineage>
</organism>
<dbReference type="EMBL" id="KZ613510">
    <property type="protein sequence ID" value="PMD15797.1"/>
    <property type="molecule type" value="Genomic_DNA"/>
</dbReference>
<protein>
    <submittedName>
        <fullName evidence="1">Uncharacterized protein</fullName>
    </submittedName>
</protein>
<proteinExistence type="predicted"/>
<keyword evidence="2" id="KW-1185">Reference proteome</keyword>
<dbReference type="PANTHER" id="PTHR37540:SF5">
    <property type="entry name" value="TRANSCRIPTION FACTOR DOMAIN-CONTAINING PROTEIN"/>
    <property type="match status" value="1"/>
</dbReference>
<reference evidence="1 2" key="1">
    <citation type="submission" date="2016-05" db="EMBL/GenBank/DDBJ databases">
        <title>A degradative enzymes factory behind the ericoid mycorrhizal symbiosis.</title>
        <authorList>
            <consortium name="DOE Joint Genome Institute"/>
            <person name="Martino E."/>
            <person name="Morin E."/>
            <person name="Grelet G."/>
            <person name="Kuo A."/>
            <person name="Kohler A."/>
            <person name="Daghino S."/>
            <person name="Barry K."/>
            <person name="Choi C."/>
            <person name="Cichocki N."/>
            <person name="Clum A."/>
            <person name="Copeland A."/>
            <person name="Hainaut M."/>
            <person name="Haridas S."/>
            <person name="Labutti K."/>
            <person name="Lindquist E."/>
            <person name="Lipzen A."/>
            <person name="Khouja H.-R."/>
            <person name="Murat C."/>
            <person name="Ohm R."/>
            <person name="Olson A."/>
            <person name="Spatafora J."/>
            <person name="Veneault-Fourrey C."/>
            <person name="Henrissat B."/>
            <person name="Grigoriev I."/>
            <person name="Martin F."/>
            <person name="Perotto S."/>
        </authorList>
    </citation>
    <scope>NUCLEOTIDE SEQUENCE [LARGE SCALE GENOMIC DNA]</scope>
    <source>
        <strain evidence="1 2">UAMH 7357</strain>
    </source>
</reference>
<dbReference type="STRING" id="1745343.A0A2J6PP42"/>
<dbReference type="Proteomes" id="UP000235672">
    <property type="component" value="Unassembled WGS sequence"/>
</dbReference>
<dbReference type="Pfam" id="PF11951">
    <property type="entry name" value="Fungal_trans_2"/>
    <property type="match status" value="1"/>
</dbReference>
<dbReference type="AlphaFoldDB" id="A0A2J6PP42"/>
<accession>A0A2J6PP42</accession>
<sequence length="477" mass="53689">MRLIRSRARWRGLNLGRKRVSPVVQSQLLSRSQAEQYKSNNASRSAATEVARHLLERRTCLNSVTASNTIDPFNTLQIGEAGKSHYLISQFYSLFYPADCAYSPIRPLLRKEEALESALSDPAYLHAALVHIGKTLRDQTTLELSPSITYHLCKAITMINKRIGSQKVVTIDTIGAVTSLTGFELRNGSMASVKIHLDGLEALVKSVGGLQALVRSPFIFKYSCWVDFFSAIVLGTKPRFGLANPALLPLHPDLNNLEPYNLLTARYGARLSNLTGLPRMSQEMIEIYRIFRHLVVEKERAAGLQTMGITEADYQSLQSYCTQLIYRLIALIQFDTQSQNSLVFRLFGNAAAAHIFMFTYNLPPRSDTHVLMSTRIRATLEMIDVQVFQNAYPEMMLWVIMIGGLGSIGTEDQVWFIRLLAQFCYATGIAGTDEIALSLKEFVWSEFYQGPIFDEFWKEYVILRESLAASGEIGQDR</sequence>
<evidence type="ECO:0000313" key="2">
    <source>
        <dbReference type="Proteomes" id="UP000235672"/>
    </source>
</evidence>
<evidence type="ECO:0000313" key="1">
    <source>
        <dbReference type="EMBL" id="PMD15797.1"/>
    </source>
</evidence>
<name>A0A2J6PP42_9HELO</name>
<dbReference type="OrthoDB" id="4158087at2759"/>
<gene>
    <name evidence="1" type="ORF">NA56DRAFT_693034</name>
</gene>
<dbReference type="InterPro" id="IPR021858">
    <property type="entry name" value="Fun_TF"/>
</dbReference>